<feature type="domain" description="2Fe-2S ferredoxin-type" evidence="8">
    <location>
        <begin position="240"/>
        <end position="327"/>
    </location>
</feature>
<dbReference type="InterPro" id="IPR017938">
    <property type="entry name" value="Riboflavin_synthase-like_b-brl"/>
</dbReference>
<protein>
    <submittedName>
        <fullName evidence="10">PDR/VanB family oxidoreductase</fullName>
    </submittedName>
</protein>
<dbReference type="Gene3D" id="3.10.20.30">
    <property type="match status" value="1"/>
</dbReference>
<dbReference type="InterPro" id="IPR039261">
    <property type="entry name" value="FNR_nucleotide-bd"/>
</dbReference>
<dbReference type="PROSITE" id="PS00197">
    <property type="entry name" value="2FE2S_FER_1"/>
    <property type="match status" value="1"/>
</dbReference>
<dbReference type="PANTHER" id="PTHR47354">
    <property type="entry name" value="NADH OXIDOREDUCTASE HCR"/>
    <property type="match status" value="1"/>
</dbReference>
<evidence type="ECO:0000259" key="8">
    <source>
        <dbReference type="PROSITE" id="PS51085"/>
    </source>
</evidence>
<evidence type="ECO:0000313" key="11">
    <source>
        <dbReference type="Proteomes" id="UP001500635"/>
    </source>
</evidence>
<dbReference type="PROSITE" id="PS51085">
    <property type="entry name" value="2FE2S_FER_2"/>
    <property type="match status" value="1"/>
</dbReference>
<evidence type="ECO:0000259" key="9">
    <source>
        <dbReference type="PROSITE" id="PS51384"/>
    </source>
</evidence>
<organism evidence="10 11">
    <name type="scientific">Tsukamurella soli</name>
    <dbReference type="NCBI Taxonomy" id="644556"/>
    <lineage>
        <taxon>Bacteria</taxon>
        <taxon>Bacillati</taxon>
        <taxon>Actinomycetota</taxon>
        <taxon>Actinomycetes</taxon>
        <taxon>Mycobacteriales</taxon>
        <taxon>Tsukamurellaceae</taxon>
        <taxon>Tsukamurella</taxon>
    </lineage>
</organism>
<evidence type="ECO:0000256" key="5">
    <source>
        <dbReference type="ARBA" id="ARBA00023002"/>
    </source>
</evidence>
<dbReference type="CDD" id="cd00207">
    <property type="entry name" value="fer2"/>
    <property type="match status" value="1"/>
</dbReference>
<dbReference type="InterPro" id="IPR050415">
    <property type="entry name" value="MRET"/>
</dbReference>
<dbReference type="SUPFAM" id="SSF54292">
    <property type="entry name" value="2Fe-2S ferredoxin-like"/>
    <property type="match status" value="1"/>
</dbReference>
<keyword evidence="4" id="KW-0479">Metal-binding</keyword>
<dbReference type="InterPro" id="IPR036010">
    <property type="entry name" value="2Fe-2S_ferredoxin-like_sf"/>
</dbReference>
<accession>A0ABP8JNT0</accession>
<dbReference type="Proteomes" id="UP001500635">
    <property type="component" value="Unassembled WGS sequence"/>
</dbReference>
<dbReference type="InterPro" id="IPR001041">
    <property type="entry name" value="2Fe-2S_ferredoxin-type"/>
</dbReference>
<dbReference type="PROSITE" id="PS51384">
    <property type="entry name" value="FAD_FR"/>
    <property type="match status" value="1"/>
</dbReference>
<evidence type="ECO:0000256" key="2">
    <source>
        <dbReference type="ARBA" id="ARBA00022630"/>
    </source>
</evidence>
<dbReference type="RefSeq" id="WP_344995796.1">
    <property type="nucleotide sequence ID" value="NZ_BAABFR010000033.1"/>
</dbReference>
<dbReference type="PRINTS" id="PR00409">
    <property type="entry name" value="PHDIOXRDTASE"/>
</dbReference>
<dbReference type="CDD" id="cd06185">
    <property type="entry name" value="PDR_like"/>
    <property type="match status" value="1"/>
</dbReference>
<keyword evidence="11" id="KW-1185">Reference proteome</keyword>
<dbReference type="InterPro" id="IPR006058">
    <property type="entry name" value="2Fe2S_fd_BS"/>
</dbReference>
<keyword evidence="5" id="KW-0560">Oxidoreductase</keyword>
<dbReference type="SUPFAM" id="SSF63380">
    <property type="entry name" value="Riboflavin synthase domain-like"/>
    <property type="match status" value="1"/>
</dbReference>
<dbReference type="InterPro" id="IPR017927">
    <property type="entry name" value="FAD-bd_FR_type"/>
</dbReference>
<proteinExistence type="predicted"/>
<keyword evidence="2" id="KW-0285">Flavoprotein</keyword>
<dbReference type="SUPFAM" id="SSF52343">
    <property type="entry name" value="Ferredoxin reductase-like, C-terminal NADP-linked domain"/>
    <property type="match status" value="1"/>
</dbReference>
<comment type="caution">
    <text evidence="10">The sequence shown here is derived from an EMBL/GenBank/DDBJ whole genome shotgun (WGS) entry which is preliminary data.</text>
</comment>
<sequence>MAEESGGHATTLGVRVEAARREAAGVTSYVLTAPDGAELPRWSPGAHVDVHLPSGTVRQYSLCGDPADRRSYRIAVLEQPAGRGGSVEVHRELRPGAAVQIGLPRSNFELVPARRYVFVAGGIGITPVLPMIRQVAASGIEWELVYGARTHGHFAFLGELAAHGDRVRTVPQDTAGVIDLDKLARGAAGAAVFCCGPAPLMDALVDAMAAAGHAGQVHLERFGPVATPVRDAAADDASGPEFVVELTRSGITVPVPRDVSVLDAVRGAGVDIPSSCEMGICGTCETTVLEGEVDHRDDLYTEAERATCGAMLVCVSRACGRKLVLDA</sequence>
<feature type="domain" description="FAD-binding FR-type" evidence="9">
    <location>
        <begin position="9"/>
        <end position="111"/>
    </location>
</feature>
<evidence type="ECO:0000256" key="6">
    <source>
        <dbReference type="ARBA" id="ARBA00023004"/>
    </source>
</evidence>
<dbReference type="InterPro" id="IPR001433">
    <property type="entry name" value="OxRdtase_FAD/NAD-bd"/>
</dbReference>
<gene>
    <name evidence="10" type="ORF">GCM10023147_24300</name>
</gene>
<dbReference type="InterPro" id="IPR012675">
    <property type="entry name" value="Beta-grasp_dom_sf"/>
</dbReference>
<dbReference type="Pfam" id="PF00111">
    <property type="entry name" value="Fer2"/>
    <property type="match status" value="1"/>
</dbReference>
<evidence type="ECO:0000256" key="4">
    <source>
        <dbReference type="ARBA" id="ARBA00022723"/>
    </source>
</evidence>
<evidence type="ECO:0000256" key="1">
    <source>
        <dbReference type="ARBA" id="ARBA00001974"/>
    </source>
</evidence>
<dbReference type="PANTHER" id="PTHR47354:SF1">
    <property type="entry name" value="CARNITINE MONOOXYGENASE REDUCTASE SUBUNIT"/>
    <property type="match status" value="1"/>
</dbReference>
<reference evidence="11" key="1">
    <citation type="journal article" date="2019" name="Int. J. Syst. Evol. Microbiol.">
        <title>The Global Catalogue of Microorganisms (GCM) 10K type strain sequencing project: providing services to taxonomists for standard genome sequencing and annotation.</title>
        <authorList>
            <consortium name="The Broad Institute Genomics Platform"/>
            <consortium name="The Broad Institute Genome Sequencing Center for Infectious Disease"/>
            <person name="Wu L."/>
            <person name="Ma J."/>
        </authorList>
    </citation>
    <scope>NUCLEOTIDE SEQUENCE [LARGE SCALE GENOMIC DNA]</scope>
    <source>
        <strain evidence="11">JCM 17688</strain>
    </source>
</reference>
<dbReference type="Gene3D" id="2.40.30.10">
    <property type="entry name" value="Translation factors"/>
    <property type="match status" value="1"/>
</dbReference>
<dbReference type="EMBL" id="BAABFR010000033">
    <property type="protein sequence ID" value="GAA4393502.1"/>
    <property type="molecule type" value="Genomic_DNA"/>
</dbReference>
<evidence type="ECO:0000256" key="3">
    <source>
        <dbReference type="ARBA" id="ARBA00022714"/>
    </source>
</evidence>
<keyword evidence="7" id="KW-0411">Iron-sulfur</keyword>
<dbReference type="Gene3D" id="3.40.50.80">
    <property type="entry name" value="Nucleotide-binding domain of ferredoxin-NADP reductase (FNR) module"/>
    <property type="match status" value="1"/>
</dbReference>
<evidence type="ECO:0000256" key="7">
    <source>
        <dbReference type="ARBA" id="ARBA00023014"/>
    </source>
</evidence>
<comment type="cofactor">
    <cofactor evidence="1">
        <name>FAD</name>
        <dbReference type="ChEBI" id="CHEBI:57692"/>
    </cofactor>
</comment>
<keyword evidence="6" id="KW-0408">Iron</keyword>
<name>A0ABP8JNT0_9ACTN</name>
<keyword evidence="3" id="KW-0001">2Fe-2S</keyword>
<evidence type="ECO:0000313" key="10">
    <source>
        <dbReference type="EMBL" id="GAA4393502.1"/>
    </source>
</evidence>
<dbReference type="Pfam" id="PF00175">
    <property type="entry name" value="NAD_binding_1"/>
    <property type="match status" value="1"/>
</dbReference>